<evidence type="ECO:0000256" key="1">
    <source>
        <dbReference type="SAM" id="Phobius"/>
    </source>
</evidence>
<dbReference type="RefSeq" id="WP_038193455.1">
    <property type="nucleotide sequence ID" value="NZ_JRWP01000066.1"/>
</dbReference>
<accession>A0A0A5HR51</accession>
<dbReference type="EMBL" id="JRWP01000066">
    <property type="protein sequence ID" value="KGY06820.1"/>
    <property type="molecule type" value="Genomic_DNA"/>
</dbReference>
<evidence type="ECO:0000313" key="3">
    <source>
        <dbReference type="Proteomes" id="UP000030451"/>
    </source>
</evidence>
<proteinExistence type="predicted"/>
<evidence type="ECO:0000313" key="2">
    <source>
        <dbReference type="EMBL" id="KGY06820.1"/>
    </source>
</evidence>
<keyword evidence="1" id="KW-0812">Transmembrane</keyword>
<dbReference type="Proteomes" id="UP000030451">
    <property type="component" value="Unassembled WGS sequence"/>
</dbReference>
<reference evidence="2 3" key="1">
    <citation type="submission" date="2014-10" db="EMBL/GenBank/DDBJ databases">
        <title>Genome sequencing of Vibrio sinaloensis T08.</title>
        <authorList>
            <person name="Chan K.-G."/>
            <person name="Mohamad N.I."/>
        </authorList>
    </citation>
    <scope>NUCLEOTIDE SEQUENCE [LARGE SCALE GENOMIC DNA]</scope>
    <source>
        <strain evidence="2 3">T08</strain>
    </source>
</reference>
<sequence>MSKGDTARQFYESARAELITHIRLSNQALFLFIASSAAIFTVGHSPTGLLEILLIIPFLGAGATVVVTQHDALSGGLAAYCNKEIRQALMELEQDIPQWDSCEFLKFYQPTLIKRRLLAHSLVLLPPSLISLYLNKSHAFAGGDSVYNPIWWIATLVTIYSFWVVFSNFLSRQLAYEKSII</sequence>
<keyword evidence="1" id="KW-1133">Transmembrane helix</keyword>
<feature type="transmembrane region" description="Helical" evidence="1">
    <location>
        <begin position="21"/>
        <end position="42"/>
    </location>
</feature>
<protein>
    <submittedName>
        <fullName evidence="2">Uncharacterized protein</fullName>
    </submittedName>
</protein>
<comment type="caution">
    <text evidence="2">The sequence shown here is derived from an EMBL/GenBank/DDBJ whole genome shotgun (WGS) entry which is preliminary data.</text>
</comment>
<keyword evidence="1" id="KW-0472">Membrane</keyword>
<organism evidence="2 3">
    <name type="scientific">Photobacterium sp. (strain ATCC 43367)</name>
    <dbReference type="NCBI Taxonomy" id="379097"/>
    <lineage>
        <taxon>Bacteria</taxon>
        <taxon>Pseudomonadati</taxon>
        <taxon>Pseudomonadota</taxon>
        <taxon>Gammaproteobacteria</taxon>
        <taxon>Vibrionales</taxon>
        <taxon>Vibrionaceae</taxon>
        <taxon>Vibrio</taxon>
        <taxon>Vibrio oreintalis group</taxon>
    </lineage>
</organism>
<name>A0A0A5HR51_PHOS4</name>
<feature type="transmembrane region" description="Helical" evidence="1">
    <location>
        <begin position="48"/>
        <end position="67"/>
    </location>
</feature>
<dbReference type="AlphaFoldDB" id="A0A0A5HR51"/>
<gene>
    <name evidence="2" type="ORF">NM06_20425</name>
</gene>
<feature type="transmembrane region" description="Helical" evidence="1">
    <location>
        <begin position="117"/>
        <end position="134"/>
    </location>
</feature>
<feature type="transmembrane region" description="Helical" evidence="1">
    <location>
        <begin position="150"/>
        <end position="170"/>
    </location>
</feature>